<dbReference type="Proteomes" id="UP001236663">
    <property type="component" value="Unassembled WGS sequence"/>
</dbReference>
<accession>A0ABT8C8K5</accession>
<evidence type="ECO:0000313" key="2">
    <source>
        <dbReference type="Proteomes" id="UP001236663"/>
    </source>
</evidence>
<proteinExistence type="predicted"/>
<keyword evidence="2" id="KW-1185">Reference proteome</keyword>
<dbReference type="RefSeq" id="WP_163386541.1">
    <property type="nucleotide sequence ID" value="NZ_JAUFQS010000017.1"/>
</dbReference>
<gene>
    <name evidence="1" type="ORF">QWZ15_14640</name>
</gene>
<organism evidence="1 2">
    <name type="scientific">Cyclobacterium jeungdonense</name>
    <dbReference type="NCBI Taxonomy" id="708087"/>
    <lineage>
        <taxon>Bacteria</taxon>
        <taxon>Pseudomonadati</taxon>
        <taxon>Bacteroidota</taxon>
        <taxon>Cytophagia</taxon>
        <taxon>Cytophagales</taxon>
        <taxon>Cyclobacteriaceae</taxon>
        <taxon>Cyclobacterium</taxon>
    </lineage>
</organism>
<dbReference type="EMBL" id="JAUFQS010000017">
    <property type="protein sequence ID" value="MDN3689074.1"/>
    <property type="molecule type" value="Genomic_DNA"/>
</dbReference>
<sequence length="45" mass="5351">MDDYYRAWEIYQQIKAREQHLLNLLRYLIEAEGSGIKGKSNPNQP</sequence>
<protein>
    <submittedName>
        <fullName evidence="1">Uncharacterized protein</fullName>
    </submittedName>
</protein>
<name>A0ABT8C8K5_9BACT</name>
<reference evidence="2" key="1">
    <citation type="journal article" date="2019" name="Int. J. Syst. Evol. Microbiol.">
        <title>The Global Catalogue of Microorganisms (GCM) 10K type strain sequencing project: providing services to taxonomists for standard genome sequencing and annotation.</title>
        <authorList>
            <consortium name="The Broad Institute Genomics Platform"/>
            <consortium name="The Broad Institute Genome Sequencing Center for Infectious Disease"/>
            <person name="Wu L."/>
            <person name="Ma J."/>
        </authorList>
    </citation>
    <scope>NUCLEOTIDE SEQUENCE [LARGE SCALE GENOMIC DNA]</scope>
    <source>
        <strain evidence="2">CECT 7706</strain>
    </source>
</reference>
<comment type="caution">
    <text evidence="1">The sequence shown here is derived from an EMBL/GenBank/DDBJ whole genome shotgun (WGS) entry which is preliminary data.</text>
</comment>
<evidence type="ECO:0000313" key="1">
    <source>
        <dbReference type="EMBL" id="MDN3689074.1"/>
    </source>
</evidence>